<keyword evidence="2" id="KW-1185">Reference proteome</keyword>
<proteinExistence type="predicted"/>
<dbReference type="EMBL" id="VUJX02000001">
    <property type="protein sequence ID" value="KAL0943779.1"/>
    <property type="molecule type" value="Genomic_DNA"/>
</dbReference>
<dbReference type="Proteomes" id="UP000805649">
    <property type="component" value="Unassembled WGS sequence"/>
</dbReference>
<accession>A0ACC3ZI55</accession>
<sequence length="621" mass="69120">MTAIFLLQICFVSTCSRTLLNNHQKHLNTYKAVVARRTNHAHSSTAWRQRHTRRATNASPSHSLPKRRRAYTTASCQSLREASRNRFARAEMQSTHEIRRRSSVVERPPADTPATTTTAFAPQPALPPRPTHFKPSELHVETLVGEMEIPEATTPPPPTPSTQERLTRAARSASNASRNTNRLSLTLPIAPPTSDPSRPASVTTTSYPPTPAETSAVTSPSDPNGFIIAIAAQERRVLEIREELARAEAELARLKHEWTSQSARRKRDLPQRPLASQFEPSLLDDDEAACRRSVELDRRKALLRDLQGQTGPREYRRRVLRGGHTRTLSLLSPTKPEGFALHDDTSSIKSMELRSPVMTPTYTALPKRASWQPRTYNTATPGVKQIAQDFRVGLWSFMEDIRQATVGDEPIHGVPGRPGSTEPHGRRERSFGEQETIKAPNSSRPRVPLNSAFDSPIDTPSKPARPLQERPNPKPATKSTTKSKHFSWTPLTFDSFDDNDWSNWESPSVSSAKSARWSGSTVGGTEGLASMSENNDENVTPLKKKSSLVLDTSARSESRPESTLLSPTQLGELLPSVVNKLSPGNLKRTANNLMDEWERSLSPPQKQRDEEQLIDFQETTA</sequence>
<evidence type="ECO:0000313" key="1">
    <source>
        <dbReference type="EMBL" id="KAL0943779.1"/>
    </source>
</evidence>
<reference evidence="1 2" key="1">
    <citation type="journal article" date="2020" name="Phytopathology">
        <title>Genome Sequence Resources of Colletotrichum truncatum, C. plurivorum, C. musicola, and C. sojae: Four Species Pathogenic to Soybean (Glycine max).</title>
        <authorList>
            <person name="Rogerio F."/>
            <person name="Boufleur T.R."/>
            <person name="Ciampi-Guillardi M."/>
            <person name="Sukno S.A."/>
            <person name="Thon M.R."/>
            <person name="Massola Junior N.S."/>
            <person name="Baroncelli R."/>
        </authorList>
    </citation>
    <scope>NUCLEOTIDE SEQUENCE [LARGE SCALE GENOMIC DNA]</scope>
    <source>
        <strain evidence="1 2">CMES1059</strain>
    </source>
</reference>
<protein>
    <submittedName>
        <fullName evidence="1">Uncharacterized protein</fullName>
    </submittedName>
</protein>
<evidence type="ECO:0000313" key="2">
    <source>
        <dbReference type="Proteomes" id="UP000805649"/>
    </source>
</evidence>
<name>A0ACC3ZI55_COLTU</name>
<gene>
    <name evidence="1" type="ORF">CTRU02_201666</name>
</gene>
<organism evidence="1 2">
    <name type="scientific">Colletotrichum truncatum</name>
    <name type="common">Anthracnose fungus</name>
    <name type="synonym">Colletotrichum capsici</name>
    <dbReference type="NCBI Taxonomy" id="5467"/>
    <lineage>
        <taxon>Eukaryota</taxon>
        <taxon>Fungi</taxon>
        <taxon>Dikarya</taxon>
        <taxon>Ascomycota</taxon>
        <taxon>Pezizomycotina</taxon>
        <taxon>Sordariomycetes</taxon>
        <taxon>Hypocreomycetidae</taxon>
        <taxon>Glomerellales</taxon>
        <taxon>Glomerellaceae</taxon>
        <taxon>Colletotrichum</taxon>
        <taxon>Colletotrichum truncatum species complex</taxon>
    </lineage>
</organism>
<comment type="caution">
    <text evidence="1">The sequence shown here is derived from an EMBL/GenBank/DDBJ whole genome shotgun (WGS) entry which is preliminary data.</text>
</comment>